<organism evidence="3 4">
    <name type="scientific">Popillia japonica</name>
    <name type="common">Japanese beetle</name>
    <dbReference type="NCBI Taxonomy" id="7064"/>
    <lineage>
        <taxon>Eukaryota</taxon>
        <taxon>Metazoa</taxon>
        <taxon>Ecdysozoa</taxon>
        <taxon>Arthropoda</taxon>
        <taxon>Hexapoda</taxon>
        <taxon>Insecta</taxon>
        <taxon>Pterygota</taxon>
        <taxon>Neoptera</taxon>
        <taxon>Endopterygota</taxon>
        <taxon>Coleoptera</taxon>
        <taxon>Polyphaga</taxon>
        <taxon>Scarabaeiformia</taxon>
        <taxon>Scarabaeidae</taxon>
        <taxon>Rutelinae</taxon>
        <taxon>Popillia</taxon>
    </lineage>
</organism>
<dbReference type="AlphaFoldDB" id="A0AAW1LX32"/>
<proteinExistence type="predicted"/>
<dbReference type="FunFam" id="1.10.340.70:FF:000003">
    <property type="entry name" value="Protein CBG25708"/>
    <property type="match status" value="1"/>
</dbReference>
<dbReference type="Gene3D" id="1.10.340.70">
    <property type="match status" value="1"/>
</dbReference>
<dbReference type="InterPro" id="IPR050951">
    <property type="entry name" value="Retrovirus_Pol_polyprotein"/>
</dbReference>
<sequence>MFIQQSEIYQLKIHIYRKLSSNKRQITSCKRLNNIQKIKQYCINNWPEKSALPIEILPYYQYRHEISYAQNLLLKDSRIIIPPLMQREVLDFIHSGHQGIVKCRERAKMSVWWIGLSTQIERLVRTCPNCVEERLELFAYYTKFINDEELIQLKSFNTKYVVVTESTVLENVYDQLADIIKNKSDEFQEKDSGFAFRFQEKDSGFAFSKVSHLEIHLNSFKPIEGSSYIKLPPNI</sequence>
<gene>
    <name evidence="3" type="ORF">QE152_g9386</name>
</gene>
<dbReference type="EMBL" id="JASPKY010000080">
    <property type="protein sequence ID" value="KAK9738991.1"/>
    <property type="molecule type" value="Genomic_DNA"/>
</dbReference>
<evidence type="ECO:0000256" key="1">
    <source>
        <dbReference type="ARBA" id="ARBA00012493"/>
    </source>
</evidence>
<dbReference type="PANTHER" id="PTHR37984:SF5">
    <property type="entry name" value="PROTEIN NYNRIN-LIKE"/>
    <property type="match status" value="1"/>
</dbReference>
<dbReference type="Pfam" id="PF17921">
    <property type="entry name" value="Integrase_H2C2"/>
    <property type="match status" value="1"/>
</dbReference>
<dbReference type="GO" id="GO:0003964">
    <property type="term" value="F:RNA-directed DNA polymerase activity"/>
    <property type="evidence" value="ECO:0007669"/>
    <property type="project" value="UniProtKB-EC"/>
</dbReference>
<dbReference type="PANTHER" id="PTHR37984">
    <property type="entry name" value="PROTEIN CBG26694"/>
    <property type="match status" value="1"/>
</dbReference>
<evidence type="ECO:0000313" key="3">
    <source>
        <dbReference type="EMBL" id="KAK9738991.1"/>
    </source>
</evidence>
<accession>A0AAW1LX32</accession>
<name>A0AAW1LX32_POPJA</name>
<keyword evidence="4" id="KW-1185">Reference proteome</keyword>
<dbReference type="EC" id="2.7.7.49" evidence="1"/>
<protein>
    <recommendedName>
        <fullName evidence="1">RNA-directed DNA polymerase</fullName>
        <ecNumber evidence="1">2.7.7.49</ecNumber>
    </recommendedName>
</protein>
<comment type="caution">
    <text evidence="3">The sequence shown here is derived from an EMBL/GenBank/DDBJ whole genome shotgun (WGS) entry which is preliminary data.</text>
</comment>
<dbReference type="InterPro" id="IPR041588">
    <property type="entry name" value="Integrase_H2C2"/>
</dbReference>
<reference evidence="3 4" key="1">
    <citation type="journal article" date="2024" name="BMC Genomics">
        <title>De novo assembly and annotation of Popillia japonica's genome with initial clues to its potential as an invasive pest.</title>
        <authorList>
            <person name="Cucini C."/>
            <person name="Boschi S."/>
            <person name="Funari R."/>
            <person name="Cardaioli E."/>
            <person name="Iannotti N."/>
            <person name="Marturano G."/>
            <person name="Paoli F."/>
            <person name="Bruttini M."/>
            <person name="Carapelli A."/>
            <person name="Frati F."/>
            <person name="Nardi F."/>
        </authorList>
    </citation>
    <scope>NUCLEOTIDE SEQUENCE [LARGE SCALE GENOMIC DNA]</scope>
    <source>
        <strain evidence="3">DMR45628</strain>
    </source>
</reference>
<evidence type="ECO:0000259" key="2">
    <source>
        <dbReference type="Pfam" id="PF17921"/>
    </source>
</evidence>
<evidence type="ECO:0000313" key="4">
    <source>
        <dbReference type="Proteomes" id="UP001458880"/>
    </source>
</evidence>
<feature type="domain" description="Integrase zinc-binding" evidence="2">
    <location>
        <begin position="81"/>
        <end position="131"/>
    </location>
</feature>
<dbReference type="Proteomes" id="UP001458880">
    <property type="component" value="Unassembled WGS sequence"/>
</dbReference>